<dbReference type="CDD" id="cd01185">
    <property type="entry name" value="INTN1_C_like"/>
    <property type="match status" value="1"/>
</dbReference>
<name>A0AAI9WHC4_9BACE</name>
<evidence type="ECO:0000259" key="7">
    <source>
        <dbReference type="PROSITE" id="PS51900"/>
    </source>
</evidence>
<evidence type="ECO:0000256" key="2">
    <source>
        <dbReference type="ARBA" id="ARBA00022908"/>
    </source>
</evidence>
<keyword evidence="4" id="KW-0233">DNA recombination</keyword>
<gene>
    <name evidence="8" type="ORF">F6S82_17835</name>
</gene>
<evidence type="ECO:0000256" key="3">
    <source>
        <dbReference type="ARBA" id="ARBA00023125"/>
    </source>
</evidence>
<proteinExistence type="inferred from homology"/>
<dbReference type="PANTHER" id="PTHR30349:SF64">
    <property type="entry name" value="PROPHAGE INTEGRASE INTD-RELATED"/>
    <property type="match status" value="1"/>
</dbReference>
<dbReference type="PROSITE" id="PS51898">
    <property type="entry name" value="TYR_RECOMBINASE"/>
    <property type="match status" value="1"/>
</dbReference>
<evidence type="ECO:0000313" key="9">
    <source>
        <dbReference type="Proteomes" id="UP000327007"/>
    </source>
</evidence>
<evidence type="ECO:0000313" key="8">
    <source>
        <dbReference type="EMBL" id="KAA9043731.1"/>
    </source>
</evidence>
<dbReference type="InterPro" id="IPR035386">
    <property type="entry name" value="Arm-DNA-bind_5"/>
</dbReference>
<organism evidence="8 9">
    <name type="scientific">Bacteroides xylanisolvens</name>
    <dbReference type="NCBI Taxonomy" id="371601"/>
    <lineage>
        <taxon>Bacteria</taxon>
        <taxon>Pseudomonadati</taxon>
        <taxon>Bacteroidota</taxon>
        <taxon>Bacteroidia</taxon>
        <taxon>Bacteroidales</taxon>
        <taxon>Bacteroidaceae</taxon>
        <taxon>Bacteroides</taxon>
    </lineage>
</organism>
<evidence type="ECO:0000256" key="5">
    <source>
        <dbReference type="PROSITE-ProRule" id="PRU01248"/>
    </source>
</evidence>
<dbReference type="InterPro" id="IPR011010">
    <property type="entry name" value="DNA_brk_join_enz"/>
</dbReference>
<dbReference type="InterPro" id="IPR010998">
    <property type="entry name" value="Integrase_recombinase_N"/>
</dbReference>
<dbReference type="InterPro" id="IPR002104">
    <property type="entry name" value="Integrase_catalytic"/>
</dbReference>
<feature type="domain" description="Tyr recombinase" evidence="6">
    <location>
        <begin position="218"/>
        <end position="395"/>
    </location>
</feature>
<dbReference type="EMBL" id="VYQC01000011">
    <property type="protein sequence ID" value="KAA9043731.1"/>
    <property type="molecule type" value="Genomic_DNA"/>
</dbReference>
<evidence type="ECO:0000256" key="1">
    <source>
        <dbReference type="ARBA" id="ARBA00008857"/>
    </source>
</evidence>
<accession>A0AAI9WHC4</accession>
<evidence type="ECO:0000256" key="4">
    <source>
        <dbReference type="ARBA" id="ARBA00023172"/>
    </source>
</evidence>
<dbReference type="Proteomes" id="UP000327007">
    <property type="component" value="Unassembled WGS sequence"/>
</dbReference>
<reference evidence="9" key="1">
    <citation type="journal article" date="2018" name="J. Anim. Genet.">
        <title>Acquired interbacterial defense systems protect against interspecies antagonism in the human gut microbiome.</title>
        <authorList>
            <person name="Ross B.D."/>
            <person name="Verster A.J."/>
            <person name="Radey M.C."/>
            <person name="Schmidtke D.T."/>
            <person name="Pope C.E."/>
            <person name="Hoffman L.R."/>
            <person name="Hajjar A."/>
            <person name="Peterson S.B."/>
            <person name="Borenstein E."/>
            <person name="Mougous J."/>
        </authorList>
    </citation>
    <scope>NUCLEOTIDE SEQUENCE [LARGE SCALE GENOMIC DNA]</scope>
    <source>
        <strain evidence="9">H204</strain>
    </source>
</reference>
<dbReference type="Gene3D" id="1.10.150.130">
    <property type="match status" value="1"/>
</dbReference>
<dbReference type="Pfam" id="PF00589">
    <property type="entry name" value="Phage_integrase"/>
    <property type="match status" value="1"/>
</dbReference>
<dbReference type="AlphaFoldDB" id="A0AAI9WHC4"/>
<dbReference type="PANTHER" id="PTHR30349">
    <property type="entry name" value="PHAGE INTEGRASE-RELATED"/>
    <property type="match status" value="1"/>
</dbReference>
<comment type="similarity">
    <text evidence="1">Belongs to the 'phage' integrase family.</text>
</comment>
<dbReference type="InterPro" id="IPR013762">
    <property type="entry name" value="Integrase-like_cat_sf"/>
</dbReference>
<dbReference type="Pfam" id="PF17293">
    <property type="entry name" value="Arm-DNA-bind_5"/>
    <property type="match status" value="1"/>
</dbReference>
<dbReference type="RefSeq" id="WP_075964320.1">
    <property type="nucleotide sequence ID" value="NZ_CP041230.1"/>
</dbReference>
<dbReference type="Pfam" id="PF13102">
    <property type="entry name" value="Phage_int_SAM_5"/>
    <property type="match status" value="1"/>
</dbReference>
<keyword evidence="3 5" id="KW-0238">DNA-binding</keyword>
<dbReference type="InterPro" id="IPR025269">
    <property type="entry name" value="SAM-like_dom"/>
</dbReference>
<comment type="caution">
    <text evidence="8">The sequence shown here is derived from an EMBL/GenBank/DDBJ whole genome shotgun (WGS) entry which is preliminary data.</text>
</comment>
<dbReference type="GO" id="GO:0015074">
    <property type="term" value="P:DNA integration"/>
    <property type="evidence" value="ECO:0007669"/>
    <property type="project" value="UniProtKB-KW"/>
</dbReference>
<dbReference type="GO" id="GO:0003677">
    <property type="term" value="F:DNA binding"/>
    <property type="evidence" value="ECO:0007669"/>
    <property type="project" value="UniProtKB-UniRule"/>
</dbReference>
<evidence type="ECO:0000259" key="6">
    <source>
        <dbReference type="PROSITE" id="PS51898"/>
    </source>
</evidence>
<dbReference type="Gene3D" id="1.10.443.10">
    <property type="entry name" value="Intergrase catalytic core"/>
    <property type="match status" value="1"/>
</dbReference>
<dbReference type="GO" id="GO:0006310">
    <property type="term" value="P:DNA recombination"/>
    <property type="evidence" value="ECO:0007669"/>
    <property type="project" value="UniProtKB-KW"/>
</dbReference>
<dbReference type="InterPro" id="IPR050090">
    <property type="entry name" value="Tyrosine_recombinase_XerCD"/>
</dbReference>
<dbReference type="InterPro" id="IPR044068">
    <property type="entry name" value="CB"/>
</dbReference>
<dbReference type="PROSITE" id="PS51900">
    <property type="entry name" value="CB"/>
    <property type="match status" value="1"/>
</dbReference>
<sequence>MRSTFSVLFYTKNQSLKDGKVPIMGRITINKTTACFSCKREVSLALWDAKAKRAKGKSDEARRLNQELDNIKAQITRHYQYVCDHDSLVTAKSVYNRYLGFGDDYHTLMGLFREQLASYKEKIGKEKAASTYRGLVADYKNLQLFLKEKRRIEDIAIAELDKKFIEDYYNWMLGTCALASSTAFGRVNTLKWLMYTAQERGWIRLHPFIGFDCLPEYKRRSFLTEEDLQSVIHVKLNYKRQRAIRDMFLFMCFTGLAYADLKEITYKNIHTDSEGGTWLMGNRIKTGVAYVVKLLPIAIELVERYRGDNEKKSSPDKVFPVGEYQTMASSLRVLTRKCGCSTEITPHIGRHTFAVLAILKGMPLETLQKVLGHKSILSTQIYAELINPKVGEDTDRLCMKIGDTYRLAN</sequence>
<protein>
    <submittedName>
        <fullName evidence="8">Site-specific integrase</fullName>
    </submittedName>
</protein>
<feature type="domain" description="Core-binding (CB)" evidence="7">
    <location>
        <begin position="110"/>
        <end position="198"/>
    </location>
</feature>
<dbReference type="SUPFAM" id="SSF56349">
    <property type="entry name" value="DNA breaking-rejoining enzymes"/>
    <property type="match status" value="1"/>
</dbReference>
<keyword evidence="2" id="KW-0229">DNA integration</keyword>